<dbReference type="Gene3D" id="3.40.50.300">
    <property type="entry name" value="P-loop containing nucleotide triphosphate hydrolases"/>
    <property type="match status" value="1"/>
</dbReference>
<evidence type="ECO:0000259" key="4">
    <source>
        <dbReference type="PROSITE" id="PS00662"/>
    </source>
</evidence>
<accession>A0A7W9STE2</accession>
<reference evidence="5 6" key="1">
    <citation type="submission" date="2020-08" db="EMBL/GenBank/DDBJ databases">
        <title>Genomic Encyclopedia of Type Strains, Phase IV (KMG-IV): sequencing the most valuable type-strain genomes for metagenomic binning, comparative biology and taxonomic classification.</title>
        <authorList>
            <person name="Goeker M."/>
        </authorList>
    </citation>
    <scope>NUCLEOTIDE SEQUENCE [LARGE SCALE GENOMIC DNA]</scope>
    <source>
        <strain evidence="5 6">DSM 23562</strain>
    </source>
</reference>
<gene>
    <name evidence="5" type="ORF">HNQ39_003778</name>
</gene>
<dbReference type="AlphaFoldDB" id="A0A7W9STE2"/>
<evidence type="ECO:0000256" key="1">
    <source>
        <dbReference type="ARBA" id="ARBA00006611"/>
    </source>
</evidence>
<dbReference type="Gene3D" id="3.30.300.160">
    <property type="entry name" value="Type II secretion system, protein E, N-terminal domain"/>
    <property type="match status" value="1"/>
</dbReference>
<evidence type="ECO:0000313" key="6">
    <source>
        <dbReference type="Proteomes" id="UP000520814"/>
    </source>
</evidence>
<dbReference type="Pfam" id="PF05157">
    <property type="entry name" value="MshEN"/>
    <property type="match status" value="1"/>
</dbReference>
<dbReference type="SUPFAM" id="SSF52540">
    <property type="entry name" value="P-loop containing nucleoside triphosphate hydrolases"/>
    <property type="match status" value="1"/>
</dbReference>
<evidence type="ECO:0000256" key="2">
    <source>
        <dbReference type="ARBA" id="ARBA00022741"/>
    </source>
</evidence>
<evidence type="ECO:0000313" key="5">
    <source>
        <dbReference type="EMBL" id="MBB6051968.1"/>
    </source>
</evidence>
<feature type="domain" description="Bacterial type II secretion system protein E" evidence="4">
    <location>
        <begin position="399"/>
        <end position="413"/>
    </location>
</feature>
<dbReference type="PANTHER" id="PTHR30258:SF1">
    <property type="entry name" value="PROTEIN TRANSPORT PROTEIN HOFB HOMOLOG"/>
    <property type="match status" value="1"/>
</dbReference>
<dbReference type="EMBL" id="JACHGW010000003">
    <property type="protein sequence ID" value="MBB6051968.1"/>
    <property type="molecule type" value="Genomic_DNA"/>
</dbReference>
<protein>
    <submittedName>
        <fullName evidence="5">Type IV pilus assembly protein PilB</fullName>
    </submittedName>
</protein>
<dbReference type="InterPro" id="IPR001482">
    <property type="entry name" value="T2SS/T4SS_dom"/>
</dbReference>
<evidence type="ECO:0000256" key="3">
    <source>
        <dbReference type="ARBA" id="ARBA00022840"/>
    </source>
</evidence>
<dbReference type="Proteomes" id="UP000520814">
    <property type="component" value="Unassembled WGS sequence"/>
</dbReference>
<dbReference type="PANTHER" id="PTHR30258">
    <property type="entry name" value="TYPE II SECRETION SYSTEM PROTEIN GSPE-RELATED"/>
    <property type="match status" value="1"/>
</dbReference>
<dbReference type="GO" id="GO:0005886">
    <property type="term" value="C:plasma membrane"/>
    <property type="evidence" value="ECO:0007669"/>
    <property type="project" value="TreeGrafter"/>
</dbReference>
<sequence>MSFARKSLADILLEKQFVTAAQLEEAKAAGGDLRKAVIDKGFAMEVDVYKCWAESEGLPFVDITKHKPEPSALNVVPQNVVTRHKAIPVRKDGQTLYVAIADPRNVPAIDDIKIASRVPIVRALAASPSDIEAAIKENYGAALSAPTTSSAVATSGGAPQPGVGALALKGLIDEVVSSKGGSKDDEIGADGEDADAAPIIKMVNAILSNAIDMGASDIHMEPFRRSMRVRYRIDGVLREVMPIPKLIQNSVAARCKIMSDMNIAERRVPQDGRIGLKHNNKDYDMRVSCLPSMYGEKIVMRILDKSSTQIGLERLGFRPEVMVPLEELVEQPNGMFIVTGPTGSGKTTTLYSVLHKLNKIERNIITVEDPVEYELMGVTQVQINKKAGLNFSNALRCFLRQDPDIIMVGEMRDLETADIAVESALTGHLVLSTLHTNDAPSATMRLADMGVEPFLIAATLIGILAQRLGRTICASCKESYQATAKELIPFNFGKSTVHEFMPEFGLNPTDLEQPVTLYRGRGCDVCGDTGYKGRTGVHEMLIMNNEIADLIVRRAPLGDITDGASRGGMKKMREDGLIKILRGITDVSEVRRVVFTAGEG</sequence>
<dbReference type="FunFam" id="3.40.50.300:FF:000398">
    <property type="entry name" value="Type IV pilus assembly ATPase PilB"/>
    <property type="match status" value="1"/>
</dbReference>
<comment type="caution">
    <text evidence="5">The sequence shown here is derived from an EMBL/GenBank/DDBJ whole genome shotgun (WGS) entry which is preliminary data.</text>
</comment>
<dbReference type="PROSITE" id="PS00662">
    <property type="entry name" value="T2SP_E"/>
    <property type="match status" value="1"/>
</dbReference>
<comment type="similarity">
    <text evidence="1">Belongs to the GSP E family.</text>
</comment>
<dbReference type="GO" id="GO:0005524">
    <property type="term" value="F:ATP binding"/>
    <property type="evidence" value="ECO:0007669"/>
    <property type="project" value="UniProtKB-KW"/>
</dbReference>
<keyword evidence="2" id="KW-0547">Nucleotide-binding</keyword>
<dbReference type="InterPro" id="IPR027417">
    <property type="entry name" value="P-loop_NTPase"/>
</dbReference>
<dbReference type="FunFam" id="3.30.450.90:FF:000001">
    <property type="entry name" value="Type II secretion system ATPase GspE"/>
    <property type="match status" value="1"/>
</dbReference>
<keyword evidence="6" id="KW-1185">Reference proteome</keyword>
<dbReference type="RefSeq" id="WP_184200011.1">
    <property type="nucleotide sequence ID" value="NZ_JACHGW010000003.1"/>
</dbReference>
<dbReference type="CDD" id="cd01129">
    <property type="entry name" value="PulE-GspE-like"/>
    <property type="match status" value="1"/>
</dbReference>
<dbReference type="GO" id="GO:0016887">
    <property type="term" value="F:ATP hydrolysis activity"/>
    <property type="evidence" value="ECO:0007669"/>
    <property type="project" value="TreeGrafter"/>
</dbReference>
<proteinExistence type="inferred from homology"/>
<dbReference type="Gene3D" id="3.30.450.90">
    <property type="match status" value="1"/>
</dbReference>
<organism evidence="5 6">
    <name type="scientific">Armatimonas rosea</name>
    <dbReference type="NCBI Taxonomy" id="685828"/>
    <lineage>
        <taxon>Bacteria</taxon>
        <taxon>Bacillati</taxon>
        <taxon>Armatimonadota</taxon>
        <taxon>Armatimonadia</taxon>
        <taxon>Armatimonadales</taxon>
        <taxon>Armatimonadaceae</taxon>
        <taxon>Armatimonas</taxon>
    </lineage>
</organism>
<dbReference type="InterPro" id="IPR037257">
    <property type="entry name" value="T2SS_E_N_sf"/>
</dbReference>
<keyword evidence="3" id="KW-0067">ATP-binding</keyword>
<name>A0A7W9STE2_ARMRO</name>
<dbReference type="Pfam" id="PF00437">
    <property type="entry name" value="T2SSE"/>
    <property type="match status" value="1"/>
</dbReference>
<dbReference type="InterPro" id="IPR007831">
    <property type="entry name" value="T2SS_GspE_N"/>
</dbReference>
<dbReference type="SUPFAM" id="SSF160246">
    <property type="entry name" value="EspE N-terminal domain-like"/>
    <property type="match status" value="1"/>
</dbReference>